<feature type="compositionally biased region" description="Basic and acidic residues" evidence="2">
    <location>
        <begin position="42"/>
        <end position="62"/>
    </location>
</feature>
<keyword evidence="4" id="KW-1185">Reference proteome</keyword>
<dbReference type="EMBL" id="HG994593">
    <property type="protein sequence ID" value="CAF2836397.1"/>
    <property type="molecule type" value="Genomic_DNA"/>
</dbReference>
<protein>
    <submittedName>
        <fullName evidence="3">(salmon louse) hypothetical protein</fullName>
    </submittedName>
</protein>
<reference evidence="3" key="1">
    <citation type="submission" date="2021-02" db="EMBL/GenBank/DDBJ databases">
        <authorList>
            <person name="Bekaert M."/>
        </authorList>
    </citation>
    <scope>NUCLEOTIDE SEQUENCE</scope>
    <source>
        <strain evidence="3">IoA-00</strain>
    </source>
</reference>
<organism evidence="3 4">
    <name type="scientific">Lepeophtheirus salmonis</name>
    <name type="common">Salmon louse</name>
    <name type="synonym">Caligus salmonis</name>
    <dbReference type="NCBI Taxonomy" id="72036"/>
    <lineage>
        <taxon>Eukaryota</taxon>
        <taxon>Metazoa</taxon>
        <taxon>Ecdysozoa</taxon>
        <taxon>Arthropoda</taxon>
        <taxon>Crustacea</taxon>
        <taxon>Multicrustacea</taxon>
        <taxon>Hexanauplia</taxon>
        <taxon>Copepoda</taxon>
        <taxon>Siphonostomatoida</taxon>
        <taxon>Caligidae</taxon>
        <taxon>Lepeophtheirus</taxon>
    </lineage>
</organism>
<accession>A0A7R8H300</accession>
<keyword evidence="1" id="KW-0175">Coiled coil</keyword>
<feature type="coiled-coil region" evidence="1">
    <location>
        <begin position="280"/>
        <end position="307"/>
    </location>
</feature>
<name>A0A7R8H300_LEPSM</name>
<dbReference type="OrthoDB" id="10577888at2759"/>
<evidence type="ECO:0000313" key="3">
    <source>
        <dbReference type="EMBL" id="CAF2836397.1"/>
    </source>
</evidence>
<evidence type="ECO:0000313" key="4">
    <source>
        <dbReference type="Proteomes" id="UP000675881"/>
    </source>
</evidence>
<dbReference type="AlphaFoldDB" id="A0A7R8H300"/>
<evidence type="ECO:0000256" key="1">
    <source>
        <dbReference type="SAM" id="Coils"/>
    </source>
</evidence>
<evidence type="ECO:0000256" key="2">
    <source>
        <dbReference type="SAM" id="MobiDB-lite"/>
    </source>
</evidence>
<sequence>MADIITEIEEMLPDGINELPDDIARELQKEIQRNEEAVRLMKQKQVESEEAKMRADNSRKQMENMTSTFEDMKKKLELTKQTLAHTKVRIESHELLKAKVQHLKNLANDLSERQRRQLLPEGVDMDRLRKYVKPDYARTIESLSEKLETDGNDFMKSVAILEEEKNEAALERENEAKAMKERFSLMTQLLTEEQNKLSATENKIEKKANVVDKVNKILNSKERRVKYVETSDLSLAEKSSLGCTSIVECLAELNQHLQLRYKIDVSVIIPRLYSGTLFTDEKVELEIQNLELELRNIKEMIKMEENLQLMEEELLIRKLNSQSP</sequence>
<feature type="region of interest" description="Disordered" evidence="2">
    <location>
        <begin position="42"/>
        <end position="63"/>
    </location>
</feature>
<gene>
    <name evidence="3" type="ORF">LSAA_4576</name>
</gene>
<dbReference type="Proteomes" id="UP000675881">
    <property type="component" value="Chromosome 14"/>
</dbReference>
<proteinExistence type="predicted"/>
<feature type="coiled-coil region" evidence="1">
    <location>
        <begin position="158"/>
        <end position="210"/>
    </location>
</feature>